<dbReference type="EMBL" id="LN856981">
    <property type="protein sequence ID" value="CDP97394.1"/>
    <property type="molecule type" value="Genomic_DNA"/>
</dbReference>
<evidence type="ECO:0000256" key="1">
    <source>
        <dbReference type="SAM" id="MobiDB-lite"/>
    </source>
</evidence>
<sequence length="75" mass="8323">MPEKKSVTETCDNFKNPNNPKRRAVGGSDEILRTPRSREAEMKMALLSSCQLGVRFLEAPAALPSFHFALTVFSP</sequence>
<feature type="compositionally biased region" description="Polar residues" evidence="1">
    <location>
        <begin position="8"/>
        <end position="19"/>
    </location>
</feature>
<evidence type="ECO:0000313" key="2">
    <source>
        <dbReference type="EMBL" id="CDP97394.1"/>
    </source>
</evidence>
<feature type="region of interest" description="Disordered" evidence="1">
    <location>
        <begin position="1"/>
        <end position="29"/>
    </location>
</feature>
<proteinExistence type="predicted"/>
<organism evidence="2">
    <name type="scientific">Brugia malayi</name>
    <name type="common">Filarial nematode worm</name>
    <dbReference type="NCBI Taxonomy" id="6279"/>
    <lineage>
        <taxon>Eukaryota</taxon>
        <taxon>Metazoa</taxon>
        <taxon>Ecdysozoa</taxon>
        <taxon>Nematoda</taxon>
        <taxon>Chromadorea</taxon>
        <taxon>Rhabditida</taxon>
        <taxon>Spirurina</taxon>
        <taxon>Spiruromorpha</taxon>
        <taxon>Filarioidea</taxon>
        <taxon>Onchocercidae</taxon>
        <taxon>Brugia</taxon>
    </lineage>
</organism>
<dbReference type="AlphaFoldDB" id="A0A0J9XXF9"/>
<protein>
    <submittedName>
        <fullName evidence="2">Bm10263</fullName>
    </submittedName>
</protein>
<reference evidence="2" key="1">
    <citation type="journal article" date="2007" name="Science">
        <title>Draft genome of the filarial nematode parasite Brugia malayi.</title>
        <authorList>
            <person name="Ghedin E."/>
            <person name="Wang S."/>
            <person name="Spiro D."/>
            <person name="Caler E."/>
            <person name="Zhao Q."/>
            <person name="Crabtree J."/>
            <person name="Allen J.E."/>
            <person name="Delcher A.L."/>
            <person name="Guiliano D.B."/>
            <person name="Miranda-Saavedra D."/>
            <person name="Angiuoli S.V."/>
            <person name="Creasy T."/>
            <person name="Amedeo P."/>
            <person name="Haas B."/>
            <person name="El-Sayed N.M."/>
            <person name="Wortman J.R."/>
            <person name="Feldblyum T."/>
            <person name="Tallon L."/>
            <person name="Schatz M."/>
            <person name="Shumway M."/>
            <person name="Koo H."/>
            <person name="Salzberg S.L."/>
            <person name="Schobel S."/>
            <person name="Pertea M."/>
            <person name="Pop M."/>
            <person name="White O."/>
            <person name="Barton G.J."/>
            <person name="Carlow C.K."/>
            <person name="Crawford M.J."/>
            <person name="Daub J."/>
            <person name="Dimmic M.W."/>
            <person name="Estes C.F."/>
            <person name="Foster J.M."/>
            <person name="Ganatra M."/>
            <person name="Gregory W.F."/>
            <person name="Johnson N.M."/>
            <person name="Jin J."/>
            <person name="Komuniecki R."/>
            <person name="Korf I."/>
            <person name="Kumar S."/>
            <person name="Laney S."/>
            <person name="Li B.W."/>
            <person name="Li W."/>
            <person name="Lindblom T.H."/>
            <person name="Lustigman S."/>
            <person name="Ma D."/>
            <person name="Maina C.V."/>
            <person name="Martin D.M."/>
            <person name="McCarter J.P."/>
            <person name="McReynolds L."/>
            <person name="Mitreva M."/>
            <person name="Nutman T.B."/>
            <person name="Parkinson J."/>
            <person name="Peregrin-Alvarez J.M."/>
            <person name="Poole C."/>
            <person name="Ren Q."/>
            <person name="Saunders L."/>
            <person name="Sluder A.E."/>
            <person name="Smith K."/>
            <person name="Stanke M."/>
            <person name="Unnasch T.R."/>
            <person name="Ware J."/>
            <person name="Wei A.D."/>
            <person name="Weil G."/>
            <person name="Williams D.J."/>
            <person name="Zhang Y."/>
            <person name="Williams S.A."/>
            <person name="Fraser-Liggett C."/>
            <person name="Slatko B."/>
            <person name="Blaxter M.L."/>
            <person name="Scott A.L."/>
        </authorList>
    </citation>
    <scope>NUCLEOTIDE SEQUENCE</scope>
    <source>
        <strain evidence="2">FR3</strain>
    </source>
</reference>
<gene>
    <name evidence="2" type="ORF">Bm10263</name>
    <name evidence="2" type="ORF">BM_Bm10263</name>
</gene>
<name>A0A0J9XXF9_BRUMA</name>
<reference evidence="2" key="2">
    <citation type="submission" date="2012-12" db="EMBL/GenBank/DDBJ databases">
        <authorList>
            <person name="Gao Y.W."/>
            <person name="Fan S.T."/>
            <person name="Sun H.T."/>
            <person name="Wang Z."/>
            <person name="Gao X.L."/>
            <person name="Li Y.G."/>
            <person name="Wang T.C."/>
            <person name="Zhang K."/>
            <person name="Xu W.W."/>
            <person name="Yu Z.J."/>
            <person name="Xia X.Z."/>
        </authorList>
    </citation>
    <scope>NUCLEOTIDE SEQUENCE</scope>
    <source>
        <strain evidence="2">FR3</strain>
    </source>
</reference>
<accession>A0A0J9XXF9</accession>